<comment type="caution">
    <text evidence="5">The sequence shown here is derived from an EMBL/GenBank/DDBJ whole genome shotgun (WGS) entry which is preliminary data.</text>
</comment>
<evidence type="ECO:0008006" key="7">
    <source>
        <dbReference type="Google" id="ProtNLM"/>
    </source>
</evidence>
<dbReference type="GO" id="GO:0016020">
    <property type="term" value="C:membrane"/>
    <property type="evidence" value="ECO:0007669"/>
    <property type="project" value="UniProtKB-SubCell"/>
</dbReference>
<name>A0A8J3TBJ5_9ACTN</name>
<organism evidence="5 6">
    <name type="scientific">Planosporangium mesophilum</name>
    <dbReference type="NCBI Taxonomy" id="689768"/>
    <lineage>
        <taxon>Bacteria</taxon>
        <taxon>Bacillati</taxon>
        <taxon>Actinomycetota</taxon>
        <taxon>Actinomycetes</taxon>
        <taxon>Micromonosporales</taxon>
        <taxon>Micromonosporaceae</taxon>
        <taxon>Planosporangium</taxon>
    </lineage>
</organism>
<dbReference type="RefSeq" id="WP_168113700.1">
    <property type="nucleotide sequence ID" value="NZ_BOON01000017.1"/>
</dbReference>
<keyword evidence="3" id="KW-1133">Transmembrane helix</keyword>
<evidence type="ECO:0000256" key="4">
    <source>
        <dbReference type="ARBA" id="ARBA00023136"/>
    </source>
</evidence>
<sequence length="211" mass="22016">MKPVRTVARALLAAVFVRGGLDAYKNPDRYLDGAQAVTDRWGPTLNSVGLPTDPRSLARATGVVQMVGGVLLGTNTAVGPAALALAGTLVPSTLAGRDVWSPEPGDTTGRPILDRPELLKNLGLLGGLLLAAVDTEGKPGVAWRTGHLAEHAQDTVKRAAHTTAKETKRAAHLTAKEAKRAADDARRAARTATREAKFAVKSTPVAGVLTR</sequence>
<reference evidence="5" key="1">
    <citation type="submission" date="2021-01" db="EMBL/GenBank/DDBJ databases">
        <title>Whole genome shotgun sequence of Planosporangium mesophilum NBRC 109066.</title>
        <authorList>
            <person name="Komaki H."/>
            <person name="Tamura T."/>
        </authorList>
    </citation>
    <scope>NUCLEOTIDE SEQUENCE</scope>
    <source>
        <strain evidence="5">NBRC 109066</strain>
    </source>
</reference>
<dbReference type="InterPro" id="IPR032808">
    <property type="entry name" value="DoxX"/>
</dbReference>
<dbReference type="AlphaFoldDB" id="A0A8J3TBJ5"/>
<evidence type="ECO:0000256" key="1">
    <source>
        <dbReference type="ARBA" id="ARBA00004141"/>
    </source>
</evidence>
<dbReference type="Proteomes" id="UP000599074">
    <property type="component" value="Unassembled WGS sequence"/>
</dbReference>
<evidence type="ECO:0000256" key="2">
    <source>
        <dbReference type="ARBA" id="ARBA00022692"/>
    </source>
</evidence>
<comment type="subcellular location">
    <subcellularLocation>
        <location evidence="1">Membrane</location>
        <topology evidence="1">Multi-pass membrane protein</topology>
    </subcellularLocation>
</comment>
<dbReference type="EMBL" id="BOON01000017">
    <property type="protein sequence ID" value="GII22316.1"/>
    <property type="molecule type" value="Genomic_DNA"/>
</dbReference>
<keyword evidence="2" id="KW-0812">Transmembrane</keyword>
<accession>A0A8J3TBJ5</accession>
<evidence type="ECO:0000313" key="6">
    <source>
        <dbReference type="Proteomes" id="UP000599074"/>
    </source>
</evidence>
<keyword evidence="6" id="KW-1185">Reference proteome</keyword>
<dbReference type="Pfam" id="PF07681">
    <property type="entry name" value="DoxX"/>
    <property type="match status" value="1"/>
</dbReference>
<keyword evidence="4" id="KW-0472">Membrane</keyword>
<protein>
    <recommendedName>
        <fullName evidence="7">DoxX family protein</fullName>
    </recommendedName>
</protein>
<proteinExistence type="predicted"/>
<gene>
    <name evidence="5" type="ORF">Pme01_19130</name>
</gene>
<evidence type="ECO:0000256" key="3">
    <source>
        <dbReference type="ARBA" id="ARBA00022989"/>
    </source>
</evidence>
<evidence type="ECO:0000313" key="5">
    <source>
        <dbReference type="EMBL" id="GII22316.1"/>
    </source>
</evidence>